<reference evidence="1 2" key="1">
    <citation type="submission" date="2017-07" db="EMBL/GenBank/DDBJ databases">
        <title>Draft whole genome sequences of clinical Proprionibacteriaceae strains.</title>
        <authorList>
            <person name="Bernier A.-M."/>
            <person name="Bernard K."/>
            <person name="Domingo M.-C."/>
        </authorList>
    </citation>
    <scope>NUCLEOTIDE SEQUENCE [LARGE SCALE GENOMIC DNA]</scope>
    <source>
        <strain evidence="1 2">NML 130396</strain>
    </source>
</reference>
<proteinExistence type="predicted"/>
<name>A0A255H9A4_9ACTN</name>
<protein>
    <submittedName>
        <fullName evidence="1">TadE-like protein</fullName>
    </submittedName>
</protein>
<keyword evidence="2" id="KW-1185">Reference proteome</keyword>
<dbReference type="EMBL" id="NMVQ01000005">
    <property type="protein sequence ID" value="OYO24187.1"/>
    <property type="molecule type" value="Genomic_DNA"/>
</dbReference>
<dbReference type="OrthoDB" id="3734450at2"/>
<sequence>MHRDRGVSSLLVSAVVLVVLVLAGAGSLIAGYAVSAHRARGAADLAAVSAAGRHSSGGEGCPAARRVAEAHGASVRRCTEVGDRIDFVISVEVAVPVRAPAPGLPTEAVARAHAGRLN</sequence>
<dbReference type="RefSeq" id="WP_094363064.1">
    <property type="nucleotide sequence ID" value="NZ_NMVQ01000005.1"/>
</dbReference>
<dbReference type="InterPro" id="IPR021202">
    <property type="entry name" value="Rv3654c-like"/>
</dbReference>
<gene>
    <name evidence="1" type="ORF">CGZ93_04810</name>
</gene>
<accession>A0A255H9A4</accession>
<evidence type="ECO:0000313" key="1">
    <source>
        <dbReference type="EMBL" id="OYO24187.1"/>
    </source>
</evidence>
<organism evidence="1 2">
    <name type="scientific">Enemella dayhoffiae</name>
    <dbReference type="NCBI Taxonomy" id="2016507"/>
    <lineage>
        <taxon>Bacteria</taxon>
        <taxon>Bacillati</taxon>
        <taxon>Actinomycetota</taxon>
        <taxon>Actinomycetes</taxon>
        <taxon>Propionibacteriales</taxon>
        <taxon>Propionibacteriaceae</taxon>
        <taxon>Enemella</taxon>
    </lineage>
</organism>
<dbReference type="Proteomes" id="UP000216311">
    <property type="component" value="Unassembled WGS sequence"/>
</dbReference>
<dbReference type="NCBIfam" id="TIGR03816">
    <property type="entry name" value="tadE_like_DECH"/>
    <property type="match status" value="1"/>
</dbReference>
<evidence type="ECO:0000313" key="2">
    <source>
        <dbReference type="Proteomes" id="UP000216311"/>
    </source>
</evidence>
<dbReference type="AlphaFoldDB" id="A0A255H9A4"/>
<comment type="caution">
    <text evidence="1">The sequence shown here is derived from an EMBL/GenBank/DDBJ whole genome shotgun (WGS) entry which is preliminary data.</text>
</comment>